<feature type="domain" description="HAMP" evidence="9">
    <location>
        <begin position="315"/>
        <end position="368"/>
    </location>
</feature>
<evidence type="ECO:0000256" key="5">
    <source>
        <dbReference type="SAM" id="Coils"/>
    </source>
</evidence>
<feature type="coiled-coil region" evidence="5">
    <location>
        <begin position="245"/>
        <end position="279"/>
    </location>
</feature>
<dbReference type="GO" id="GO:0007165">
    <property type="term" value="P:signal transduction"/>
    <property type="evidence" value="ECO:0007669"/>
    <property type="project" value="UniProtKB-KW"/>
</dbReference>
<comment type="similarity">
    <text evidence="3">Belongs to the methyl-accepting chemotaxis (MCP) protein family.</text>
</comment>
<dbReference type="AlphaFoldDB" id="A0AA94JDH4"/>
<keyword evidence="7" id="KW-1133">Transmembrane helix</keyword>
<evidence type="ECO:0000259" key="8">
    <source>
        <dbReference type="PROSITE" id="PS50111"/>
    </source>
</evidence>
<dbReference type="CDD" id="cd06225">
    <property type="entry name" value="HAMP"/>
    <property type="match status" value="1"/>
</dbReference>
<dbReference type="Gene3D" id="6.10.340.10">
    <property type="match status" value="1"/>
</dbReference>
<evidence type="ECO:0000256" key="4">
    <source>
        <dbReference type="PROSITE-ProRule" id="PRU00284"/>
    </source>
</evidence>
<comment type="caution">
    <text evidence="10">The sequence shown here is derived from an EMBL/GenBank/DDBJ whole genome shotgun (WGS) entry which is preliminary data.</text>
</comment>
<dbReference type="Pfam" id="PF00015">
    <property type="entry name" value="MCPsignal"/>
    <property type="match status" value="1"/>
</dbReference>
<name>A0AA94JDH4_9GAMM</name>
<evidence type="ECO:0000256" key="1">
    <source>
        <dbReference type="ARBA" id="ARBA00004370"/>
    </source>
</evidence>
<dbReference type="RefSeq" id="WP_126820144.1">
    <property type="nucleotide sequence ID" value="NZ_PIPS01000003.1"/>
</dbReference>
<evidence type="ECO:0000256" key="7">
    <source>
        <dbReference type="SAM" id="Phobius"/>
    </source>
</evidence>
<comment type="subcellular location">
    <subcellularLocation>
        <location evidence="1">Membrane</location>
    </subcellularLocation>
</comment>
<keyword evidence="11" id="KW-1185">Reference proteome</keyword>
<dbReference type="EMBL" id="PIPS01000003">
    <property type="protein sequence ID" value="RUO42408.1"/>
    <property type="molecule type" value="Genomic_DNA"/>
</dbReference>
<keyword evidence="5" id="KW-0175">Coiled coil</keyword>
<feature type="region of interest" description="Disordered" evidence="6">
    <location>
        <begin position="433"/>
        <end position="455"/>
    </location>
</feature>
<organism evidence="10 11">
    <name type="scientific">Idiomarina aquatica</name>
    <dbReference type="NCBI Taxonomy" id="1327752"/>
    <lineage>
        <taxon>Bacteria</taxon>
        <taxon>Pseudomonadati</taxon>
        <taxon>Pseudomonadota</taxon>
        <taxon>Gammaproteobacteria</taxon>
        <taxon>Alteromonadales</taxon>
        <taxon>Idiomarinaceae</taxon>
        <taxon>Idiomarina</taxon>
    </lineage>
</organism>
<evidence type="ECO:0000256" key="6">
    <source>
        <dbReference type="SAM" id="MobiDB-lite"/>
    </source>
</evidence>
<dbReference type="InterPro" id="IPR004089">
    <property type="entry name" value="MCPsignal_dom"/>
</dbReference>
<dbReference type="PANTHER" id="PTHR32089:SF112">
    <property type="entry name" value="LYSOZYME-LIKE PROTEIN-RELATED"/>
    <property type="match status" value="1"/>
</dbReference>
<dbReference type="InterPro" id="IPR003660">
    <property type="entry name" value="HAMP_dom"/>
</dbReference>
<dbReference type="SMART" id="SM00283">
    <property type="entry name" value="MA"/>
    <property type="match status" value="1"/>
</dbReference>
<dbReference type="Pfam" id="PF00672">
    <property type="entry name" value="HAMP"/>
    <property type="match status" value="1"/>
</dbReference>
<gene>
    <name evidence="10" type="ORF">CWE23_09900</name>
</gene>
<dbReference type="Gene3D" id="1.10.287.950">
    <property type="entry name" value="Methyl-accepting chemotaxis protein"/>
    <property type="match status" value="1"/>
</dbReference>
<evidence type="ECO:0000259" key="9">
    <source>
        <dbReference type="PROSITE" id="PS50885"/>
    </source>
</evidence>
<keyword evidence="7" id="KW-0472">Membrane</keyword>
<dbReference type="PROSITE" id="PS50111">
    <property type="entry name" value="CHEMOTAXIS_TRANSDUC_2"/>
    <property type="match status" value="1"/>
</dbReference>
<dbReference type="GO" id="GO:0006935">
    <property type="term" value="P:chemotaxis"/>
    <property type="evidence" value="ECO:0007669"/>
    <property type="project" value="UniProtKB-ARBA"/>
</dbReference>
<evidence type="ECO:0000313" key="11">
    <source>
        <dbReference type="Proteomes" id="UP000286680"/>
    </source>
</evidence>
<feature type="transmembrane region" description="Helical" evidence="7">
    <location>
        <begin position="294"/>
        <end position="318"/>
    </location>
</feature>
<proteinExistence type="inferred from homology"/>
<keyword evidence="7" id="KW-0812">Transmembrane</keyword>
<accession>A0AA94JDH4</accession>
<evidence type="ECO:0000313" key="10">
    <source>
        <dbReference type="EMBL" id="RUO42408.1"/>
    </source>
</evidence>
<dbReference type="SUPFAM" id="SSF58104">
    <property type="entry name" value="Methyl-accepting chemotaxis protein (MCP) signaling domain"/>
    <property type="match status" value="1"/>
</dbReference>
<sequence length="639" mass="71019">MRVSHFSRLSSLSLSLVSLLFLGLLTWGNIKLEEQKQLDQHFQQIKQRVQVDVVTSLSQYLQSGDTLLLSNAAETLTGVQQQLAELDSERLSRLQQSVQDLLQKTNSDYRALGKLAGSKNELVLNAERSLSNELSSLIDYAELGIETQPETAQRYIALANDVMQELVHLIHVRQQLSQGDSSAEYQPILDNLKQTVAQLENLPLLGIKEELPDQSMMLVQREAKDLGIGILSELNSLLNRYPRELAKTQQQISEREQAFEQLRSDIAALQTDALGAEQQLAESYQQTLLQIKSVVVVLVVVLIVFALVNFVLLSRMVLAPLRTLRDAMKKLVSEGQMEVLPGANSNTEMGDIASSFNALLELNAREAEQKKEQMGIVKSALETINGEIQQVVERSRASQDSALNNQQQLSELAELGNQLQQRFDVLATNARATRTSVQDSGQTTETLHQASKRTQQLIESGSDAVTDLNQSVKEVSHILTVISNISEQTNLLALNAAIEAARAGEHGRGFAVVADEVRKLAQQTHESLAEVQQILSRLTQASRVLGENYVEIDRAAETQQQQVNHIVGLIEQTGEQADSSSQQVSGAFTLVSQQAEKMQDFEHRMTELVDGLEESVQLLTQATQQTRQQQHKIEQVFEH</sequence>
<dbReference type="PROSITE" id="PS50885">
    <property type="entry name" value="HAMP"/>
    <property type="match status" value="1"/>
</dbReference>
<evidence type="ECO:0000256" key="2">
    <source>
        <dbReference type="ARBA" id="ARBA00023224"/>
    </source>
</evidence>
<dbReference type="Proteomes" id="UP000286680">
    <property type="component" value="Unassembled WGS sequence"/>
</dbReference>
<protein>
    <submittedName>
        <fullName evidence="10">Methyl-accepting chemotaxis protein</fullName>
    </submittedName>
</protein>
<dbReference type="GO" id="GO:0016020">
    <property type="term" value="C:membrane"/>
    <property type="evidence" value="ECO:0007669"/>
    <property type="project" value="UniProtKB-SubCell"/>
</dbReference>
<keyword evidence="2 4" id="KW-0807">Transducer</keyword>
<feature type="domain" description="Methyl-accepting transducer" evidence="8">
    <location>
        <begin position="380"/>
        <end position="609"/>
    </location>
</feature>
<evidence type="ECO:0000256" key="3">
    <source>
        <dbReference type="ARBA" id="ARBA00029447"/>
    </source>
</evidence>
<reference evidence="11" key="1">
    <citation type="journal article" date="2018" name="Front. Microbiol.">
        <title>Genome-Based Analysis Reveals the Taxonomy and Diversity of the Family Idiomarinaceae.</title>
        <authorList>
            <person name="Liu Y."/>
            <person name="Lai Q."/>
            <person name="Shao Z."/>
        </authorList>
    </citation>
    <scope>NUCLEOTIDE SEQUENCE [LARGE SCALE GENOMIC DNA]</scope>
    <source>
        <strain evidence="11">SN-14</strain>
    </source>
</reference>
<dbReference type="PANTHER" id="PTHR32089">
    <property type="entry name" value="METHYL-ACCEPTING CHEMOTAXIS PROTEIN MCPB"/>
    <property type="match status" value="1"/>
</dbReference>